<sequence length="226" mass="24600">MKTAARNNFEQDETCGRFFARIDGHRLRVVVLGEPGSGGEGRSACLCCECAEAQANDYVRLPGLFRRWEIQHVVGTGADFNIEAAGSTEDGTELFSVYRRERPAPTTHRPDRQLSREEAVAFQSLRLHDLPKLYAAEEAGAASGTSPGAASSRKAAEPVDMKLAQAMATALKVLPREAVDRFLQKFGVQRIRDLPASKGEVARAFVDALVTEYSAESLADVDPFGL</sequence>
<proteinExistence type="predicted"/>
<accession>A0ABT5DL64</accession>
<evidence type="ECO:0000313" key="1">
    <source>
        <dbReference type="EMBL" id="MDC0714276.1"/>
    </source>
</evidence>
<keyword evidence="2" id="KW-1185">Reference proteome</keyword>
<comment type="caution">
    <text evidence="1">The sequence shown here is derived from an EMBL/GenBank/DDBJ whole genome shotgun (WGS) entry which is preliminary data.</text>
</comment>
<dbReference type="Proteomes" id="UP001221838">
    <property type="component" value="Unassembled WGS sequence"/>
</dbReference>
<organism evidence="1 2">
    <name type="scientific">Stigmatella ashevillensis</name>
    <dbReference type="NCBI Taxonomy" id="2995309"/>
    <lineage>
        <taxon>Bacteria</taxon>
        <taxon>Pseudomonadati</taxon>
        <taxon>Myxococcota</taxon>
        <taxon>Myxococcia</taxon>
        <taxon>Myxococcales</taxon>
        <taxon>Cystobacterineae</taxon>
        <taxon>Archangiaceae</taxon>
        <taxon>Stigmatella</taxon>
    </lineage>
</organism>
<name>A0ABT5DL64_9BACT</name>
<gene>
    <name evidence="1" type="ORF">POL68_37790</name>
</gene>
<protein>
    <submittedName>
        <fullName evidence="1">Uncharacterized protein</fullName>
    </submittedName>
</protein>
<dbReference type="EMBL" id="JAQNDM010000002">
    <property type="protein sequence ID" value="MDC0714276.1"/>
    <property type="molecule type" value="Genomic_DNA"/>
</dbReference>
<reference evidence="1 2" key="1">
    <citation type="submission" date="2022-11" db="EMBL/GenBank/DDBJ databases">
        <title>Minimal conservation of predation-associated metabolite biosynthetic gene clusters underscores biosynthetic potential of Myxococcota including descriptions for ten novel species: Archangium lansinium sp. nov., Myxococcus landrumus sp. nov., Nannocystis bai.</title>
        <authorList>
            <person name="Ahearne A."/>
            <person name="Stevens C."/>
            <person name="Dowd S."/>
        </authorList>
    </citation>
    <scope>NUCLEOTIDE SEQUENCE [LARGE SCALE GENOMIC DNA]</scope>
    <source>
        <strain evidence="1 2">NCWAL01</strain>
    </source>
</reference>
<evidence type="ECO:0000313" key="2">
    <source>
        <dbReference type="Proteomes" id="UP001221838"/>
    </source>
</evidence>
<dbReference type="RefSeq" id="WP_272144859.1">
    <property type="nucleotide sequence ID" value="NZ_JAQNDM010000002.1"/>
</dbReference>